<keyword evidence="2" id="KW-1185">Reference proteome</keyword>
<reference evidence="1" key="1">
    <citation type="submission" date="2021-12" db="EMBL/GenBank/DDBJ databases">
        <title>Curvularia clavata genome.</title>
        <authorList>
            <person name="Cao Y."/>
        </authorList>
    </citation>
    <scope>NUCLEOTIDE SEQUENCE</scope>
    <source>
        <strain evidence="1">Yc1106</strain>
    </source>
</reference>
<organism evidence="1 2">
    <name type="scientific">Curvularia clavata</name>
    <dbReference type="NCBI Taxonomy" id="95742"/>
    <lineage>
        <taxon>Eukaryota</taxon>
        <taxon>Fungi</taxon>
        <taxon>Dikarya</taxon>
        <taxon>Ascomycota</taxon>
        <taxon>Pezizomycotina</taxon>
        <taxon>Dothideomycetes</taxon>
        <taxon>Pleosporomycetidae</taxon>
        <taxon>Pleosporales</taxon>
        <taxon>Pleosporineae</taxon>
        <taxon>Pleosporaceae</taxon>
        <taxon>Curvularia</taxon>
    </lineage>
</organism>
<protein>
    <submittedName>
        <fullName evidence="1">Uncharacterized protein</fullName>
    </submittedName>
</protein>
<name>A0A9Q9DY57_CURCL</name>
<evidence type="ECO:0000313" key="1">
    <source>
        <dbReference type="EMBL" id="USP82221.1"/>
    </source>
</evidence>
<evidence type="ECO:0000313" key="2">
    <source>
        <dbReference type="Proteomes" id="UP001056012"/>
    </source>
</evidence>
<accession>A0A9Q9DY57</accession>
<dbReference type="EMBL" id="CP089281">
    <property type="protein sequence ID" value="USP82221.1"/>
    <property type="molecule type" value="Genomic_DNA"/>
</dbReference>
<sequence>MTNRPWRSGATQILAVPDEDDIYDDSSASIAGLYEEFKPVEDISSPNFPSNINSNSVITVESQCAAPPYANA</sequence>
<dbReference type="VEuPathDB" id="FungiDB:yc1106_09495"/>
<dbReference type="AlphaFoldDB" id="A0A9Q9DY57"/>
<gene>
    <name evidence="1" type="ORF">yc1106_09495</name>
</gene>
<proteinExistence type="predicted"/>
<dbReference type="Proteomes" id="UP001056012">
    <property type="component" value="Chromosome 8"/>
</dbReference>